<organism evidence="2 3">
    <name type="scientific">Petrolisthes manimaculis</name>
    <dbReference type="NCBI Taxonomy" id="1843537"/>
    <lineage>
        <taxon>Eukaryota</taxon>
        <taxon>Metazoa</taxon>
        <taxon>Ecdysozoa</taxon>
        <taxon>Arthropoda</taxon>
        <taxon>Crustacea</taxon>
        <taxon>Multicrustacea</taxon>
        <taxon>Malacostraca</taxon>
        <taxon>Eumalacostraca</taxon>
        <taxon>Eucarida</taxon>
        <taxon>Decapoda</taxon>
        <taxon>Pleocyemata</taxon>
        <taxon>Anomura</taxon>
        <taxon>Galatheoidea</taxon>
        <taxon>Porcellanidae</taxon>
        <taxon>Petrolisthes</taxon>
    </lineage>
</organism>
<proteinExistence type="predicted"/>
<sequence length="133" mass="14678">MATPSRHGAPRCSHKPHQLENVYTTLGQLKVPSRIMFAAGVWLVGEGPWRSHRGFQSRWSSLLGVGLVICCAVTFYYTTFLCFNLTLNTNITGAHQMSLSLSTITLLVTNRRGQLFYPTLVINLSSSALGVHV</sequence>
<dbReference type="EMBL" id="JAWZYT010000256">
    <property type="protein sequence ID" value="KAK4325982.1"/>
    <property type="molecule type" value="Genomic_DNA"/>
</dbReference>
<feature type="transmembrane region" description="Helical" evidence="1">
    <location>
        <begin position="59"/>
        <end position="78"/>
    </location>
</feature>
<keyword evidence="1" id="KW-1133">Transmembrane helix</keyword>
<dbReference type="Proteomes" id="UP001292094">
    <property type="component" value="Unassembled WGS sequence"/>
</dbReference>
<comment type="caution">
    <text evidence="2">The sequence shown here is derived from an EMBL/GenBank/DDBJ whole genome shotgun (WGS) entry which is preliminary data.</text>
</comment>
<protein>
    <submittedName>
        <fullName evidence="2">Uncharacterized protein</fullName>
    </submittedName>
</protein>
<evidence type="ECO:0000313" key="3">
    <source>
        <dbReference type="Proteomes" id="UP001292094"/>
    </source>
</evidence>
<accession>A0AAE1UJG1</accession>
<evidence type="ECO:0000256" key="1">
    <source>
        <dbReference type="SAM" id="Phobius"/>
    </source>
</evidence>
<keyword evidence="1" id="KW-0472">Membrane</keyword>
<keyword evidence="1" id="KW-0812">Transmembrane</keyword>
<gene>
    <name evidence="2" type="ORF">Pmani_003463</name>
</gene>
<name>A0AAE1UJG1_9EUCA</name>
<reference evidence="2" key="1">
    <citation type="submission" date="2023-11" db="EMBL/GenBank/DDBJ databases">
        <title>Genome assemblies of two species of porcelain crab, Petrolisthes cinctipes and Petrolisthes manimaculis (Anomura: Porcellanidae).</title>
        <authorList>
            <person name="Angst P."/>
        </authorList>
    </citation>
    <scope>NUCLEOTIDE SEQUENCE</scope>
    <source>
        <strain evidence="2">PB745_02</strain>
        <tissue evidence="2">Gill</tissue>
    </source>
</reference>
<evidence type="ECO:0000313" key="2">
    <source>
        <dbReference type="EMBL" id="KAK4325982.1"/>
    </source>
</evidence>
<keyword evidence="3" id="KW-1185">Reference proteome</keyword>
<dbReference type="AlphaFoldDB" id="A0AAE1UJG1"/>